<reference evidence="1 2" key="1">
    <citation type="submission" date="2018-03" db="EMBL/GenBank/DDBJ databases">
        <title>Non-Typhoidal Salmonella genome sequencing and assembly.</title>
        <authorList>
            <person name="Matchawe C."/>
        </authorList>
    </citation>
    <scope>NUCLEOTIDE SEQUENCE [LARGE SCALE GENOMIC DNA]</scope>
    <source>
        <strain evidence="1 2">22sa</strain>
    </source>
</reference>
<evidence type="ECO:0000313" key="2">
    <source>
        <dbReference type="Proteomes" id="UP000298196"/>
    </source>
</evidence>
<proteinExistence type="predicted"/>
<comment type="caution">
    <text evidence="1">The sequence shown here is derived from an EMBL/GenBank/DDBJ whole genome shotgun (WGS) entry which is preliminary data.</text>
</comment>
<gene>
    <name evidence="1" type="ORF">C9F07_06855</name>
</gene>
<sequence>LTVHHGAPIRRKRHLRRLRNAAVALGNAPWSNAVITALESRKGEHPLLDEHIEWAIAQQIEKRNACIIEVQLPKKQRLVRVIEKGLVRDA</sequence>
<organism evidence="1 2">
    <name type="scientific">Salmonella enterica subsp. enterica serovar Poona</name>
    <dbReference type="NCBI Taxonomy" id="436295"/>
    <lineage>
        <taxon>Bacteria</taxon>
        <taxon>Pseudomonadati</taxon>
        <taxon>Pseudomonadota</taxon>
        <taxon>Gammaproteobacteria</taxon>
        <taxon>Enterobacterales</taxon>
        <taxon>Enterobacteriaceae</taxon>
        <taxon>Salmonella</taxon>
    </lineage>
</organism>
<dbReference type="EMBL" id="PYKI01000772">
    <property type="protein sequence ID" value="TGE09203.1"/>
    <property type="molecule type" value="Genomic_DNA"/>
</dbReference>
<dbReference type="AlphaFoldDB" id="A0A4Z0PAN2"/>
<name>A0A4Z0PAN2_SALET</name>
<feature type="non-terminal residue" evidence="1">
    <location>
        <position position="1"/>
    </location>
</feature>
<dbReference type="Proteomes" id="UP000298196">
    <property type="component" value="Unassembled WGS sequence"/>
</dbReference>
<keyword evidence="2" id="KW-1185">Reference proteome</keyword>
<protein>
    <submittedName>
        <fullName evidence="1">tRNA epoxyqueuosine(34) reductase QueG</fullName>
    </submittedName>
</protein>
<accession>A0A4Z0PAN2</accession>
<evidence type="ECO:0000313" key="1">
    <source>
        <dbReference type="EMBL" id="TGE09203.1"/>
    </source>
</evidence>